<reference evidence="1 2" key="1">
    <citation type="submission" date="2023-08" db="EMBL/GenBank/DDBJ databases">
        <title>A Necator americanus chromosomal reference genome.</title>
        <authorList>
            <person name="Ilik V."/>
            <person name="Petrzelkova K.J."/>
            <person name="Pardy F."/>
            <person name="Fuh T."/>
            <person name="Niatou-Singa F.S."/>
            <person name="Gouil Q."/>
            <person name="Baker L."/>
            <person name="Ritchie M.E."/>
            <person name="Jex A.R."/>
            <person name="Gazzola D."/>
            <person name="Li H."/>
            <person name="Toshio Fujiwara R."/>
            <person name="Zhan B."/>
            <person name="Aroian R.V."/>
            <person name="Pafco B."/>
            <person name="Schwarz E.M."/>
        </authorList>
    </citation>
    <scope>NUCLEOTIDE SEQUENCE [LARGE SCALE GENOMIC DNA]</scope>
    <source>
        <strain evidence="1 2">Aroian</strain>
        <tissue evidence="1">Whole animal</tissue>
    </source>
</reference>
<accession>A0ABR1D8N9</accession>
<comment type="caution">
    <text evidence="1">The sequence shown here is derived from an EMBL/GenBank/DDBJ whole genome shotgun (WGS) entry which is preliminary data.</text>
</comment>
<keyword evidence="2" id="KW-1185">Reference proteome</keyword>
<gene>
    <name evidence="1" type="primary">Necator_chrIII.g12859</name>
    <name evidence="1" type="ORF">RB195_012092</name>
</gene>
<sequence>MDSALSHGRCNQLRRGFSRRLRTIAKDCAIVGVAIREARNYFRKVVHPTYGNLVDGNRSKRTLSALISSLHGLNPLFLSISVPKLLTNFGNYRCLSGAPRYHVRQRGSIGGRAAGDEFVESFTRYLLSERRSFIGALKSEGFCVFGIAFKVPSYRVTFKGRRFAFERTVSSRTANQVL</sequence>
<dbReference type="Proteomes" id="UP001303046">
    <property type="component" value="Unassembled WGS sequence"/>
</dbReference>
<protein>
    <submittedName>
        <fullName evidence="1">Uncharacterized protein</fullName>
    </submittedName>
</protein>
<organism evidence="1 2">
    <name type="scientific">Necator americanus</name>
    <name type="common">Human hookworm</name>
    <dbReference type="NCBI Taxonomy" id="51031"/>
    <lineage>
        <taxon>Eukaryota</taxon>
        <taxon>Metazoa</taxon>
        <taxon>Ecdysozoa</taxon>
        <taxon>Nematoda</taxon>
        <taxon>Chromadorea</taxon>
        <taxon>Rhabditida</taxon>
        <taxon>Rhabditina</taxon>
        <taxon>Rhabditomorpha</taxon>
        <taxon>Strongyloidea</taxon>
        <taxon>Ancylostomatidae</taxon>
        <taxon>Bunostominae</taxon>
        <taxon>Necator</taxon>
    </lineage>
</organism>
<evidence type="ECO:0000313" key="1">
    <source>
        <dbReference type="EMBL" id="KAK6745766.1"/>
    </source>
</evidence>
<name>A0ABR1D8N9_NECAM</name>
<proteinExistence type="predicted"/>
<evidence type="ECO:0000313" key="2">
    <source>
        <dbReference type="Proteomes" id="UP001303046"/>
    </source>
</evidence>
<dbReference type="EMBL" id="JAVFWL010000003">
    <property type="protein sequence ID" value="KAK6745766.1"/>
    <property type="molecule type" value="Genomic_DNA"/>
</dbReference>